<dbReference type="SUPFAM" id="SSF56801">
    <property type="entry name" value="Acetyl-CoA synthetase-like"/>
    <property type="match status" value="1"/>
</dbReference>
<evidence type="ECO:0000259" key="5">
    <source>
        <dbReference type="Pfam" id="PF00501"/>
    </source>
</evidence>
<dbReference type="GO" id="GO:0005324">
    <property type="term" value="F:long-chain fatty acid transmembrane transporter activity"/>
    <property type="evidence" value="ECO:0007669"/>
    <property type="project" value="TreeGrafter"/>
</dbReference>
<evidence type="ECO:0000313" key="6">
    <source>
        <dbReference type="EMBL" id="ORX59983.1"/>
    </source>
</evidence>
<dbReference type="PANTHER" id="PTHR43107:SF15">
    <property type="entry name" value="FATTY ACID TRANSPORT PROTEIN 3, ISOFORM A"/>
    <property type="match status" value="1"/>
</dbReference>
<dbReference type="Proteomes" id="UP000193719">
    <property type="component" value="Unassembled WGS sequence"/>
</dbReference>
<dbReference type="PANTHER" id="PTHR43107">
    <property type="entry name" value="LONG-CHAIN FATTY ACID TRANSPORT PROTEIN"/>
    <property type="match status" value="1"/>
</dbReference>
<evidence type="ECO:0000313" key="7">
    <source>
        <dbReference type="Proteomes" id="UP000193719"/>
    </source>
</evidence>
<dbReference type="STRING" id="1754191.A0A1Y1VM34"/>
<feature type="domain" description="AMP-dependent synthetase/ligase" evidence="5">
    <location>
        <begin position="41"/>
        <end position="419"/>
    </location>
</feature>
<evidence type="ECO:0000256" key="1">
    <source>
        <dbReference type="ARBA" id="ARBA00006432"/>
    </source>
</evidence>
<dbReference type="InterPro" id="IPR000873">
    <property type="entry name" value="AMP-dep_synth/lig_dom"/>
</dbReference>
<keyword evidence="3" id="KW-0547">Nucleotide-binding</keyword>
<dbReference type="Pfam" id="PF00501">
    <property type="entry name" value="AMP-binding"/>
    <property type="match status" value="1"/>
</dbReference>
<organism evidence="6 7">
    <name type="scientific">Piromyces finnis</name>
    <dbReference type="NCBI Taxonomy" id="1754191"/>
    <lineage>
        <taxon>Eukaryota</taxon>
        <taxon>Fungi</taxon>
        <taxon>Fungi incertae sedis</taxon>
        <taxon>Chytridiomycota</taxon>
        <taxon>Chytridiomycota incertae sedis</taxon>
        <taxon>Neocallimastigomycetes</taxon>
        <taxon>Neocallimastigales</taxon>
        <taxon>Neocallimastigaceae</taxon>
        <taxon>Piromyces</taxon>
    </lineage>
</organism>
<protein>
    <submittedName>
        <fullName evidence="6">Acetyl-CoA synthetase-like protein</fullName>
    </submittedName>
</protein>
<dbReference type="AlphaFoldDB" id="A0A1Y1VM34"/>
<dbReference type="GO" id="GO:0044539">
    <property type="term" value="P:long-chain fatty acid import into cell"/>
    <property type="evidence" value="ECO:0007669"/>
    <property type="project" value="TreeGrafter"/>
</dbReference>
<dbReference type="Gene3D" id="3.40.50.12780">
    <property type="entry name" value="N-terminal domain of ligase-like"/>
    <property type="match status" value="1"/>
</dbReference>
<dbReference type="GO" id="GO:0005524">
    <property type="term" value="F:ATP binding"/>
    <property type="evidence" value="ECO:0007669"/>
    <property type="project" value="UniProtKB-KW"/>
</dbReference>
<name>A0A1Y1VM34_9FUNG</name>
<gene>
    <name evidence="6" type="ORF">BCR36DRAFT_408350</name>
</gene>
<comment type="similarity">
    <text evidence="1">Belongs to the ATP-dependent AMP-binding enzyme family.</text>
</comment>
<comment type="caution">
    <text evidence="6">The sequence shown here is derived from an EMBL/GenBank/DDBJ whole genome shotgun (WGS) entry which is preliminary data.</text>
</comment>
<reference evidence="6 7" key="2">
    <citation type="submission" date="2016-08" db="EMBL/GenBank/DDBJ databases">
        <title>Pervasive Adenine N6-methylation of Active Genes in Fungi.</title>
        <authorList>
            <consortium name="DOE Joint Genome Institute"/>
            <person name="Mondo S.J."/>
            <person name="Dannebaum R.O."/>
            <person name="Kuo R.C."/>
            <person name="Labutti K."/>
            <person name="Haridas S."/>
            <person name="Kuo A."/>
            <person name="Salamov A."/>
            <person name="Ahrendt S.R."/>
            <person name="Lipzen A."/>
            <person name="Sullivan W."/>
            <person name="Andreopoulos W.B."/>
            <person name="Clum A."/>
            <person name="Lindquist E."/>
            <person name="Daum C."/>
            <person name="Ramamoorthy G.K."/>
            <person name="Gryganskyi A."/>
            <person name="Culley D."/>
            <person name="Magnuson J.K."/>
            <person name="James T.Y."/>
            <person name="O'Malley M.A."/>
            <person name="Stajich J.E."/>
            <person name="Spatafora J.W."/>
            <person name="Visel A."/>
            <person name="Grigoriev I.V."/>
        </authorList>
    </citation>
    <scope>NUCLEOTIDE SEQUENCE [LARGE SCALE GENOMIC DNA]</scope>
    <source>
        <strain evidence="7">finn</strain>
    </source>
</reference>
<reference evidence="6 7" key="1">
    <citation type="submission" date="2016-08" db="EMBL/GenBank/DDBJ databases">
        <title>Genomes of anaerobic fungi encode conserved fungal cellulosomes for biomass hydrolysis.</title>
        <authorList>
            <consortium name="DOE Joint Genome Institute"/>
            <person name="Haitjema C.H."/>
            <person name="Gilmore S.P."/>
            <person name="Henske J.K."/>
            <person name="Solomon K.V."/>
            <person name="De Groot R."/>
            <person name="Kuo A."/>
            <person name="Mondo S.J."/>
            <person name="Salamov A.A."/>
            <person name="Labutti K."/>
            <person name="Zhao Z."/>
            <person name="Chiniquy J."/>
            <person name="Barry K."/>
            <person name="Brewer H.M."/>
            <person name="Purvine S.O."/>
            <person name="Wright A.T."/>
            <person name="Boxma B."/>
            <person name="Van Alen T."/>
            <person name="Hackstein J.H."/>
            <person name="Baker S.E."/>
            <person name="Grigoriev I.V."/>
            <person name="O'Malley M.A."/>
        </authorList>
    </citation>
    <scope>NUCLEOTIDE SEQUENCE [LARGE SCALE GENOMIC DNA]</scope>
    <source>
        <strain evidence="7">finn</strain>
    </source>
</reference>
<keyword evidence="4" id="KW-0067">ATP-binding</keyword>
<evidence type="ECO:0000256" key="3">
    <source>
        <dbReference type="ARBA" id="ARBA00022741"/>
    </source>
</evidence>
<evidence type="ECO:0000256" key="2">
    <source>
        <dbReference type="ARBA" id="ARBA00022598"/>
    </source>
</evidence>
<dbReference type="InterPro" id="IPR042099">
    <property type="entry name" value="ANL_N_sf"/>
</dbReference>
<dbReference type="EMBL" id="MCFH01000002">
    <property type="protein sequence ID" value="ORX59983.1"/>
    <property type="molecule type" value="Genomic_DNA"/>
</dbReference>
<accession>A0A1Y1VM34</accession>
<dbReference type="GO" id="GO:0005886">
    <property type="term" value="C:plasma membrane"/>
    <property type="evidence" value="ECO:0007669"/>
    <property type="project" value="TreeGrafter"/>
</dbReference>
<keyword evidence="2" id="KW-0436">Ligase</keyword>
<dbReference type="GO" id="GO:0004467">
    <property type="term" value="F:long-chain fatty acid-CoA ligase activity"/>
    <property type="evidence" value="ECO:0007669"/>
    <property type="project" value="TreeGrafter"/>
</dbReference>
<keyword evidence="7" id="KW-1185">Reference proteome</keyword>
<sequence>MDFKGSIDIVHEFNSFKTTIPNKFKKYLLNQLTNETVINCFKENNKNNPLNIILKYNDKEVNYQDFENESNKIAKWLLSINNKPKDRIGIIFKNSPELLIFITAIQKIGAVAVIINNEISESKLFLGLRELNISTLITQDFFQISTYYKLNYIMKNFYIYSDKIKKLKHSNNNNENNENESIKTIKFINSYELKLMSTSIPSDILLENTNLYDIAIIHYSNTGKTTEFSHRNIIAHSNMVYSDFKITNKDYILCTYSLTKNIKSLINIFMFLTKGVNLILTTETNYNNIWNQYDLYKATVINYSPLLINNLIDSESFENHKIRLVIGTSISKNMQDKIKTILKIPFIGLYYISINGKIILSHLNNIQKSNVQCNLGSPGIVLKQHRQLSIVKINGKDKMPIRDDNGLCIECKDNEPGELIKRIENKSLETAIFLGEVESDALKDYSNIFVKNVLSPGDIWYRTNDLFKKDKKGFLYYLEALKNCYILNEEIIYPSTIIEKINEFDYVLDSLVYGIDSPVNKNEYITMCNIIVDLDFNIVNFTEELTKVLTPNNGLPIFIKIIYGDKEKNSYKSLKNDSIEDLYKQLMLERKTGFQLYWLIEKVVNKTKNSMVSITKSYEYAQFHENDFKDILSINLKPKL</sequence>
<evidence type="ECO:0000256" key="4">
    <source>
        <dbReference type="ARBA" id="ARBA00022840"/>
    </source>
</evidence>
<proteinExistence type="inferred from homology"/>
<dbReference type="OrthoDB" id="288590at2759"/>